<proteinExistence type="predicted"/>
<accession>A0A0F9ITS2</accession>
<gene>
    <name evidence="1" type="ORF">LCGC14_1904200</name>
</gene>
<reference evidence="1" key="1">
    <citation type="journal article" date="2015" name="Nature">
        <title>Complex archaea that bridge the gap between prokaryotes and eukaryotes.</title>
        <authorList>
            <person name="Spang A."/>
            <person name="Saw J.H."/>
            <person name="Jorgensen S.L."/>
            <person name="Zaremba-Niedzwiedzka K."/>
            <person name="Martijn J."/>
            <person name="Lind A.E."/>
            <person name="van Eijk R."/>
            <person name="Schleper C."/>
            <person name="Guy L."/>
            <person name="Ettema T.J."/>
        </authorList>
    </citation>
    <scope>NUCLEOTIDE SEQUENCE</scope>
</reference>
<sequence length="89" mass="10281">MESNHIPGTWGYSEGLWYGNHRVPDVGPASLWYVARCPDCDGFMWSKNCEPGYVRCSLCDTQYTEEFIREVNEDPDFHLNQEGGDSERE</sequence>
<name>A0A0F9ITS2_9ZZZZ</name>
<dbReference type="AlphaFoldDB" id="A0A0F9ITS2"/>
<organism evidence="1">
    <name type="scientific">marine sediment metagenome</name>
    <dbReference type="NCBI Taxonomy" id="412755"/>
    <lineage>
        <taxon>unclassified sequences</taxon>
        <taxon>metagenomes</taxon>
        <taxon>ecological metagenomes</taxon>
    </lineage>
</organism>
<comment type="caution">
    <text evidence="1">The sequence shown here is derived from an EMBL/GenBank/DDBJ whole genome shotgun (WGS) entry which is preliminary data.</text>
</comment>
<protein>
    <submittedName>
        <fullName evidence="1">Uncharacterized protein</fullName>
    </submittedName>
</protein>
<dbReference type="EMBL" id="LAZR01019993">
    <property type="protein sequence ID" value="KKL90487.1"/>
    <property type="molecule type" value="Genomic_DNA"/>
</dbReference>
<evidence type="ECO:0000313" key="1">
    <source>
        <dbReference type="EMBL" id="KKL90487.1"/>
    </source>
</evidence>